<protein>
    <submittedName>
        <fullName evidence="1">Uncharacterized protein</fullName>
    </submittedName>
</protein>
<comment type="caution">
    <text evidence="1">The sequence shown here is derived from an EMBL/GenBank/DDBJ whole genome shotgun (WGS) entry which is preliminary data.</text>
</comment>
<reference evidence="1 2" key="1">
    <citation type="submission" date="2016-06" db="EMBL/GenBank/DDBJ databases">
        <authorList>
            <person name="Kjaerup R.B."/>
            <person name="Dalgaard T.S."/>
            <person name="Juul-Madsen H.R."/>
        </authorList>
    </citation>
    <scope>NUCLEOTIDE SEQUENCE [LARGE SCALE GENOMIC DNA]</scope>
    <source>
        <strain evidence="1 2">GCSL-Mp3</strain>
    </source>
</reference>
<name>A0A1B8H6X5_9GAMM</name>
<proteinExistence type="predicted"/>
<sequence>MSQTTIIAVWPNEKSECVEELKNAWGSAPVVWNDMAIRYLDCRDNGFWSCIDKVWPLYKRGDIPLHHRAVLAMTYDNCYVKQEHYAKAAELIRMYLSDFPPDPQRVHHWSRIAEIFESTPDCHAIGFWMTSVCENPFNGEWNDDEEKYEQPDWSKYWSVFDKLESEN</sequence>
<dbReference type="Proteomes" id="UP000092247">
    <property type="component" value="Unassembled WGS sequence"/>
</dbReference>
<gene>
    <name evidence="1" type="ORF">AYY17_07920</name>
</gene>
<evidence type="ECO:0000313" key="2">
    <source>
        <dbReference type="Proteomes" id="UP000092247"/>
    </source>
</evidence>
<dbReference type="RefSeq" id="WP_067424692.1">
    <property type="nucleotide sequence ID" value="NZ_LZEX01000034.1"/>
</dbReference>
<organism evidence="1 2">
    <name type="scientific">Morganella psychrotolerans</name>
    <dbReference type="NCBI Taxonomy" id="368603"/>
    <lineage>
        <taxon>Bacteria</taxon>
        <taxon>Pseudomonadati</taxon>
        <taxon>Pseudomonadota</taxon>
        <taxon>Gammaproteobacteria</taxon>
        <taxon>Enterobacterales</taxon>
        <taxon>Morganellaceae</taxon>
        <taxon>Morganella</taxon>
    </lineage>
</organism>
<accession>A0A1B8H6X5</accession>
<dbReference type="AlphaFoldDB" id="A0A1B8H6X5"/>
<dbReference type="EMBL" id="LZEX01000034">
    <property type="protein sequence ID" value="OBU04813.1"/>
    <property type="molecule type" value="Genomic_DNA"/>
</dbReference>
<evidence type="ECO:0000313" key="1">
    <source>
        <dbReference type="EMBL" id="OBU04813.1"/>
    </source>
</evidence>